<proteinExistence type="predicted"/>
<sequence>MRALILIAAVCAPSVAHAQIVNPISADTSQLASKAELATVQSSLCPPGTVAPQTEAVAAAAGSASTCLRSDARLPRITRAGMAPPTPSTGDWAITWSSPLPSPPVTLPIPMNTGTQPIVCNVTSSTTTGASGRCWLARTLPATILTLTALLSFDPNGAPAAGITVQVLAIPTTQ</sequence>
<keyword evidence="3" id="KW-1185">Reference proteome</keyword>
<accession>A0A9X2I0L3</accession>
<feature type="signal peptide" evidence="1">
    <location>
        <begin position="1"/>
        <end position="18"/>
    </location>
</feature>
<organism evidence="2 3">
    <name type="scientific">Sphingomonas liriopis</name>
    <dbReference type="NCBI Taxonomy" id="2949094"/>
    <lineage>
        <taxon>Bacteria</taxon>
        <taxon>Pseudomonadati</taxon>
        <taxon>Pseudomonadota</taxon>
        <taxon>Alphaproteobacteria</taxon>
        <taxon>Sphingomonadales</taxon>
        <taxon>Sphingomonadaceae</taxon>
        <taxon>Sphingomonas</taxon>
    </lineage>
</organism>
<dbReference type="EMBL" id="JAMLDY010000014">
    <property type="protein sequence ID" value="MCP3735630.1"/>
    <property type="molecule type" value="Genomic_DNA"/>
</dbReference>
<evidence type="ECO:0008006" key="4">
    <source>
        <dbReference type="Google" id="ProtNLM"/>
    </source>
</evidence>
<reference evidence="2" key="1">
    <citation type="submission" date="2022-05" db="EMBL/GenBank/DDBJ databases">
        <title>Sphingomonas sp. strain RP10 Genome sequencing and assembly.</title>
        <authorList>
            <person name="Kim I."/>
        </authorList>
    </citation>
    <scope>NUCLEOTIDE SEQUENCE</scope>
    <source>
        <strain evidence="2">RP10</strain>
    </source>
</reference>
<keyword evidence="1" id="KW-0732">Signal</keyword>
<dbReference type="Proteomes" id="UP001139486">
    <property type="component" value="Unassembled WGS sequence"/>
</dbReference>
<protein>
    <recommendedName>
        <fullName evidence="4">Ig-like domain-containing protein</fullName>
    </recommendedName>
</protein>
<comment type="caution">
    <text evidence="2">The sequence shown here is derived from an EMBL/GenBank/DDBJ whole genome shotgun (WGS) entry which is preliminary data.</text>
</comment>
<evidence type="ECO:0000313" key="3">
    <source>
        <dbReference type="Proteomes" id="UP001139486"/>
    </source>
</evidence>
<gene>
    <name evidence="2" type="ORF">M9979_12175</name>
</gene>
<dbReference type="AlphaFoldDB" id="A0A9X2I0L3"/>
<evidence type="ECO:0000256" key="1">
    <source>
        <dbReference type="SAM" id="SignalP"/>
    </source>
</evidence>
<feature type="chain" id="PRO_5040877895" description="Ig-like domain-containing protein" evidence="1">
    <location>
        <begin position="19"/>
        <end position="174"/>
    </location>
</feature>
<name>A0A9X2I0L3_9SPHN</name>
<dbReference type="RefSeq" id="WP_254289629.1">
    <property type="nucleotide sequence ID" value="NZ_JAMLDY010000014.1"/>
</dbReference>
<evidence type="ECO:0000313" key="2">
    <source>
        <dbReference type="EMBL" id="MCP3735630.1"/>
    </source>
</evidence>